<feature type="region of interest" description="Disordered" evidence="1">
    <location>
        <begin position="99"/>
        <end position="233"/>
    </location>
</feature>
<sequence>MELRPSEIFYSQDSIMNRFRDSTSHGNTYIGETLDQLLLGHCNVNSIPTISVVKKYGKWYTSDNRRLWVFRKAEELGFLKTIDVNETYYFNENKFTTKNDGTSIRVRGRTPGGSLWRSWKPKRPNSSFQRSIPTSNNLNTSNALSSQRNTSPSYPFSNQTSNHYQQHTSSSNRSSMSSVYSDQNEKRKTSPITGRTVDYSYMGQYQPNYGHTTSYQPPSQPTYPSPTHTYTNRVSSPTIQKRSNYFESYSNDSSNVGNRQDLINSTNTVTTETNNQYSSYGRGSSYIDRSTDRVPSRSSSRHETRHKTNNNQSFKADRDINKGCCTIL</sequence>
<dbReference type="EMBL" id="UYJE01003505">
    <property type="protein sequence ID" value="VDI19865.1"/>
    <property type="molecule type" value="Genomic_DNA"/>
</dbReference>
<proteinExistence type="predicted"/>
<comment type="caution">
    <text evidence="2">The sequence shown here is derived from an EMBL/GenBank/DDBJ whole genome shotgun (WGS) entry which is preliminary data.</text>
</comment>
<name>A0A8B6DK47_MYTGA</name>
<reference evidence="2" key="1">
    <citation type="submission" date="2018-11" db="EMBL/GenBank/DDBJ databases">
        <authorList>
            <person name="Alioto T."/>
            <person name="Alioto T."/>
        </authorList>
    </citation>
    <scope>NUCLEOTIDE SEQUENCE</scope>
</reference>
<keyword evidence="3" id="KW-1185">Reference proteome</keyword>
<dbReference type="AlphaFoldDB" id="A0A8B6DK47"/>
<feature type="compositionally biased region" description="Low complexity" evidence="1">
    <location>
        <begin position="134"/>
        <end position="146"/>
    </location>
</feature>
<evidence type="ECO:0000313" key="2">
    <source>
        <dbReference type="EMBL" id="VDI19865.1"/>
    </source>
</evidence>
<feature type="compositionally biased region" description="Polar residues" evidence="1">
    <location>
        <begin position="124"/>
        <end position="133"/>
    </location>
</feature>
<feature type="compositionally biased region" description="Low complexity" evidence="1">
    <location>
        <begin position="169"/>
        <end position="181"/>
    </location>
</feature>
<gene>
    <name evidence="2" type="ORF">MGAL_10B086170</name>
</gene>
<accession>A0A8B6DK47</accession>
<dbReference type="OrthoDB" id="6148233at2759"/>
<evidence type="ECO:0000256" key="1">
    <source>
        <dbReference type="SAM" id="MobiDB-lite"/>
    </source>
</evidence>
<protein>
    <submittedName>
        <fullName evidence="2">Uncharacterized protein</fullName>
    </submittedName>
</protein>
<evidence type="ECO:0000313" key="3">
    <source>
        <dbReference type="Proteomes" id="UP000596742"/>
    </source>
</evidence>
<feature type="region of interest" description="Disordered" evidence="1">
    <location>
        <begin position="272"/>
        <end position="315"/>
    </location>
</feature>
<organism evidence="2 3">
    <name type="scientific">Mytilus galloprovincialis</name>
    <name type="common">Mediterranean mussel</name>
    <dbReference type="NCBI Taxonomy" id="29158"/>
    <lineage>
        <taxon>Eukaryota</taxon>
        <taxon>Metazoa</taxon>
        <taxon>Spiralia</taxon>
        <taxon>Lophotrochozoa</taxon>
        <taxon>Mollusca</taxon>
        <taxon>Bivalvia</taxon>
        <taxon>Autobranchia</taxon>
        <taxon>Pteriomorphia</taxon>
        <taxon>Mytilida</taxon>
        <taxon>Mytiloidea</taxon>
        <taxon>Mytilidae</taxon>
        <taxon>Mytilinae</taxon>
        <taxon>Mytilus</taxon>
    </lineage>
</organism>
<feature type="compositionally biased region" description="Polar residues" evidence="1">
    <location>
        <begin position="147"/>
        <end position="168"/>
    </location>
</feature>
<dbReference type="Proteomes" id="UP000596742">
    <property type="component" value="Unassembled WGS sequence"/>
</dbReference>